<dbReference type="Gene3D" id="3.40.5.90">
    <property type="entry name" value="CDGSH iron-sulfur domain, mitoNEET-type"/>
    <property type="match status" value="1"/>
</dbReference>
<evidence type="ECO:0000256" key="3">
    <source>
        <dbReference type="ARBA" id="ARBA00023004"/>
    </source>
</evidence>
<comment type="caution">
    <text evidence="6">The sequence shown here is derived from an EMBL/GenBank/DDBJ whole genome shotgun (WGS) entry which is preliminary data.</text>
</comment>
<keyword evidence="3" id="KW-0408">Iron</keyword>
<evidence type="ECO:0000313" key="6">
    <source>
        <dbReference type="EMBL" id="MCO5723375.1"/>
    </source>
</evidence>
<organism evidence="6 7">
    <name type="scientific">Robiginitalea marina</name>
    <dbReference type="NCBI Taxonomy" id="2954105"/>
    <lineage>
        <taxon>Bacteria</taxon>
        <taxon>Pseudomonadati</taxon>
        <taxon>Bacteroidota</taxon>
        <taxon>Flavobacteriia</taxon>
        <taxon>Flavobacteriales</taxon>
        <taxon>Flavobacteriaceae</taxon>
        <taxon>Robiginitalea</taxon>
    </lineage>
</organism>
<accession>A0ABT1AUT8</accession>
<dbReference type="SMART" id="SM00704">
    <property type="entry name" value="ZnF_CDGSH"/>
    <property type="match status" value="1"/>
</dbReference>
<keyword evidence="1" id="KW-0001">2Fe-2S</keyword>
<proteinExistence type="predicted"/>
<evidence type="ECO:0000259" key="5">
    <source>
        <dbReference type="SMART" id="SM00704"/>
    </source>
</evidence>
<dbReference type="InterPro" id="IPR018967">
    <property type="entry name" value="FeS-contain_CDGSH-typ"/>
</dbReference>
<feature type="domain" description="Iron-binding zinc finger CDGSH type" evidence="5">
    <location>
        <begin position="21"/>
        <end position="64"/>
    </location>
</feature>
<keyword evidence="4" id="KW-0411">Iron-sulfur</keyword>
<sequence>MDHSSEQTEVQIMPGGPILVKGILRVTQADGSIETREGNTAFCRCGASSKKPFCDGTHRAVAFE</sequence>
<dbReference type="EMBL" id="JAMXIB010000001">
    <property type="protein sequence ID" value="MCO5723375.1"/>
    <property type="molecule type" value="Genomic_DNA"/>
</dbReference>
<dbReference type="Pfam" id="PF09360">
    <property type="entry name" value="zf-CDGSH"/>
    <property type="match status" value="1"/>
</dbReference>
<dbReference type="RefSeq" id="WP_252739753.1">
    <property type="nucleotide sequence ID" value="NZ_JAMXIB010000001.1"/>
</dbReference>
<keyword evidence="2" id="KW-0479">Metal-binding</keyword>
<gene>
    <name evidence="6" type="ORF">NG653_00810</name>
</gene>
<evidence type="ECO:0000256" key="4">
    <source>
        <dbReference type="ARBA" id="ARBA00023014"/>
    </source>
</evidence>
<dbReference type="Proteomes" id="UP001206312">
    <property type="component" value="Unassembled WGS sequence"/>
</dbReference>
<evidence type="ECO:0000256" key="1">
    <source>
        <dbReference type="ARBA" id="ARBA00022714"/>
    </source>
</evidence>
<name>A0ABT1AUT8_9FLAO</name>
<evidence type="ECO:0000256" key="2">
    <source>
        <dbReference type="ARBA" id="ARBA00022723"/>
    </source>
</evidence>
<protein>
    <submittedName>
        <fullName evidence="6">CDGSH iron-sulfur domain-containing protein</fullName>
    </submittedName>
</protein>
<keyword evidence="7" id="KW-1185">Reference proteome</keyword>
<evidence type="ECO:0000313" key="7">
    <source>
        <dbReference type="Proteomes" id="UP001206312"/>
    </source>
</evidence>
<dbReference type="InterPro" id="IPR042216">
    <property type="entry name" value="MitoNEET_CISD"/>
</dbReference>
<reference evidence="6 7" key="1">
    <citation type="submission" date="2022-06" db="EMBL/GenBank/DDBJ databases">
        <authorList>
            <person name="Xuan X."/>
        </authorList>
    </citation>
    <scope>NUCLEOTIDE SEQUENCE [LARGE SCALE GENOMIC DNA]</scope>
    <source>
        <strain evidence="6 7">2V75</strain>
    </source>
</reference>